<organism evidence="2 3">
    <name type="scientific">Dictyostelium firmibasis</name>
    <dbReference type="NCBI Taxonomy" id="79012"/>
    <lineage>
        <taxon>Eukaryota</taxon>
        <taxon>Amoebozoa</taxon>
        <taxon>Evosea</taxon>
        <taxon>Eumycetozoa</taxon>
        <taxon>Dictyostelia</taxon>
        <taxon>Dictyosteliales</taxon>
        <taxon>Dictyosteliaceae</taxon>
        <taxon>Dictyostelium</taxon>
    </lineage>
</organism>
<protein>
    <submittedName>
        <fullName evidence="2">Uncharacterized protein</fullName>
    </submittedName>
</protein>
<keyword evidence="1" id="KW-0472">Membrane</keyword>
<keyword evidence="3" id="KW-1185">Reference proteome</keyword>
<evidence type="ECO:0000256" key="1">
    <source>
        <dbReference type="SAM" id="Phobius"/>
    </source>
</evidence>
<keyword evidence="1" id="KW-1133">Transmembrane helix</keyword>
<gene>
    <name evidence="2" type="ORF">RB653_006220</name>
</gene>
<dbReference type="InterPro" id="IPR053370">
    <property type="entry name" value="QS_Complex_Regulator"/>
</dbReference>
<evidence type="ECO:0000313" key="3">
    <source>
        <dbReference type="Proteomes" id="UP001344447"/>
    </source>
</evidence>
<comment type="caution">
    <text evidence="2">The sequence shown here is derived from an EMBL/GenBank/DDBJ whole genome shotgun (WGS) entry which is preliminary data.</text>
</comment>
<evidence type="ECO:0000313" key="2">
    <source>
        <dbReference type="EMBL" id="KAK5584606.1"/>
    </source>
</evidence>
<feature type="transmembrane region" description="Helical" evidence="1">
    <location>
        <begin position="852"/>
        <end position="875"/>
    </location>
</feature>
<name>A0AAN7UAX2_9MYCE</name>
<reference evidence="2 3" key="1">
    <citation type="submission" date="2023-11" db="EMBL/GenBank/DDBJ databases">
        <title>Dfirmibasis_genome.</title>
        <authorList>
            <person name="Edelbroek B."/>
            <person name="Kjellin J."/>
            <person name="Jerlstrom-Hultqvist J."/>
            <person name="Soderbom F."/>
        </authorList>
    </citation>
    <scope>NUCLEOTIDE SEQUENCE [LARGE SCALE GENOMIC DNA]</scope>
    <source>
        <strain evidence="2 3">TNS-C-14</strain>
    </source>
</reference>
<keyword evidence="1" id="KW-0812">Transmembrane</keyword>
<sequence length="896" mass="96362">MGLLPVNTIIAINVPNVQCFSNDQLSIAGIEVGYGGKTNITLKIFAPVTLSNDLDINNNNTVYFNITKGGTGIMDDHVNIASINLNQQTSNLINLGSMSGKNTSILIKNGTFKNKNMTNIKSIVNQAGNIMTESNSQTVLSNLLSIGGTNYFQGELILASSDDTNILSLSTQSHSKLYNAQASSSLKNFKVFTGSTFDMESSNFIFNRGGGTLGTISIQDQSMIRMSSKSSMDLLNFDLTVKDYATFNVSGSSISTDSNLRLLSTASLLIQETSFLISSSPLLVRNSAQLNINSKSTVESKLLFLSELSTVNVDDSILTVGYSSNDLSNSSSVSSSSDSTLNTPTPKNPGIIVRSILNELSFVSLSSSSSLELLGVGKFIGLSDLSKLSIKNSSQLNIKGLFGLLNDSSVLVDSSSVVIEKTFYSFDNSSINSSNSVFNISDSLDVNDGSTFSFVGSNVNIEGSFLINSVKKTKREFINSDIKVDGKFFNTGSLQFNRSRFDLNRNFTSIGLVNSNGSNIMVKNGQFNILGYYIGSSDEINLTNGQMQIGPESNFKCSGCSISSIGKIRQAKSSTLKLIDSTFNNNGVGTVEISGDITLDETSKLFNSGTGEFILQANINFEQSSSAILENNGTFIISDNSNNGNDTQVNVNFQNRGSLSVSQNSVFKKLNQFNGGVLTLIDNVKIHSNSTIDLQGGSVIGVGLLNTTINNQAGTIGNKNITKLNITGNYTQGVGGTIIITINSLNELSTINIQENANILGGTLIVRLNKQMVEDKSNEGQSMPVMTSNLEMNGTFNNIQFKTYDPSNGEETDQNDDCRYQTKQTKSTLAVLLGSDCDNGNSEKGGLTTSQIIGIAIGCFGFLLVTSLIISYFVFTKYRYSDNSLKLKKWVLKIKS</sequence>
<dbReference type="PANTHER" id="PTHR35035:SF2">
    <property type="match status" value="1"/>
</dbReference>
<dbReference type="AlphaFoldDB" id="A0AAN7UAX2"/>
<dbReference type="EMBL" id="JAVFKY010000001">
    <property type="protein sequence ID" value="KAK5584606.1"/>
    <property type="molecule type" value="Genomic_DNA"/>
</dbReference>
<accession>A0AAN7UAX2</accession>
<proteinExistence type="predicted"/>
<dbReference type="Proteomes" id="UP001344447">
    <property type="component" value="Unassembled WGS sequence"/>
</dbReference>
<dbReference type="PANTHER" id="PTHR35035">
    <property type="entry name" value="DISCOIDIN-INDUCING COMPLEX SUBUNIT B"/>
    <property type="match status" value="1"/>
</dbReference>